<evidence type="ECO:0000256" key="3">
    <source>
        <dbReference type="ARBA" id="ARBA00022989"/>
    </source>
</evidence>
<keyword evidence="4 5" id="KW-0472">Membrane</keyword>
<feature type="transmembrane region" description="Helical" evidence="5">
    <location>
        <begin position="139"/>
        <end position="158"/>
    </location>
</feature>
<dbReference type="Pfam" id="PF01699">
    <property type="entry name" value="Na_Ca_ex"/>
    <property type="match status" value="2"/>
</dbReference>
<dbReference type="GO" id="GO:0055085">
    <property type="term" value="P:transmembrane transport"/>
    <property type="evidence" value="ECO:0007669"/>
    <property type="project" value="InterPro"/>
</dbReference>
<dbReference type="InterPro" id="IPR044880">
    <property type="entry name" value="NCX_ion-bd_dom_sf"/>
</dbReference>
<sequence length="321" mass="33331">MIGLLPWLGLVLLGIAAMQWGAARAAELLQALRNRWGLPATAGGALMGIATAAPETAVNLSSVAFGWPDIGLGAVLGSNVPALPLAVLLSWLAMRLRRNPAPPPEVQPQVVEVQALPYLGIVLLLAALTLPPPMAGLQWWDGAILCAAFAGYIAHALLRRPWVERAGMPAGVLPRALIGLPAIGLGALTSVMGAQRLGAPLGVPDMVVGLFAIGLLCALPESWSAWRFTRDGKPTVAIAAVMGDGIVSLTLALLPLVIISAAVGDVAIYGLNIGFLVVVLAAYVARNHWRRGQEMGPGFVAALTIGYLAYIAATVAILWRG</sequence>
<organism evidence="7 8">
    <name type="scientific">Roseicella aquatilis</name>
    <dbReference type="NCBI Taxonomy" id="2527868"/>
    <lineage>
        <taxon>Bacteria</taxon>
        <taxon>Pseudomonadati</taxon>
        <taxon>Pseudomonadota</taxon>
        <taxon>Alphaproteobacteria</taxon>
        <taxon>Acetobacterales</taxon>
        <taxon>Roseomonadaceae</taxon>
        <taxon>Roseicella</taxon>
    </lineage>
</organism>
<comment type="subcellular location">
    <subcellularLocation>
        <location evidence="1">Membrane</location>
        <topology evidence="1">Multi-pass membrane protein</topology>
    </subcellularLocation>
</comment>
<evidence type="ECO:0000256" key="4">
    <source>
        <dbReference type="ARBA" id="ARBA00023136"/>
    </source>
</evidence>
<feature type="transmembrane region" description="Helical" evidence="5">
    <location>
        <begin position="238"/>
        <end position="260"/>
    </location>
</feature>
<dbReference type="AlphaFoldDB" id="A0A4R4DJ00"/>
<evidence type="ECO:0000313" key="7">
    <source>
        <dbReference type="EMBL" id="TCZ61311.1"/>
    </source>
</evidence>
<feature type="transmembrane region" description="Helical" evidence="5">
    <location>
        <begin position="170"/>
        <end position="194"/>
    </location>
</feature>
<accession>A0A4R4DJ00</accession>
<feature type="transmembrane region" description="Helical" evidence="5">
    <location>
        <begin position="70"/>
        <end position="94"/>
    </location>
</feature>
<protein>
    <recommendedName>
        <fullName evidence="6">Sodium/calcium exchanger membrane region domain-containing protein</fullName>
    </recommendedName>
</protein>
<keyword evidence="3 5" id="KW-1133">Transmembrane helix</keyword>
<evidence type="ECO:0000256" key="2">
    <source>
        <dbReference type="ARBA" id="ARBA00022692"/>
    </source>
</evidence>
<comment type="caution">
    <text evidence="7">The sequence shown here is derived from an EMBL/GenBank/DDBJ whole genome shotgun (WGS) entry which is preliminary data.</text>
</comment>
<feature type="domain" description="Sodium/calcium exchanger membrane region" evidence="6">
    <location>
        <begin position="8"/>
        <end position="156"/>
    </location>
</feature>
<feature type="transmembrane region" description="Helical" evidence="5">
    <location>
        <begin position="297"/>
        <end position="319"/>
    </location>
</feature>
<keyword evidence="8" id="KW-1185">Reference proteome</keyword>
<feature type="domain" description="Sodium/calcium exchanger membrane region" evidence="6">
    <location>
        <begin position="178"/>
        <end position="283"/>
    </location>
</feature>
<evidence type="ECO:0000256" key="5">
    <source>
        <dbReference type="SAM" id="Phobius"/>
    </source>
</evidence>
<evidence type="ECO:0000313" key="8">
    <source>
        <dbReference type="Proteomes" id="UP000295023"/>
    </source>
</evidence>
<dbReference type="OrthoDB" id="8447150at2"/>
<gene>
    <name evidence="7" type="ORF">EXY23_12255</name>
</gene>
<keyword evidence="2 5" id="KW-0812">Transmembrane</keyword>
<dbReference type="GO" id="GO:0016020">
    <property type="term" value="C:membrane"/>
    <property type="evidence" value="ECO:0007669"/>
    <property type="project" value="UniProtKB-SubCell"/>
</dbReference>
<feature type="transmembrane region" description="Helical" evidence="5">
    <location>
        <begin position="115"/>
        <end position="133"/>
    </location>
</feature>
<dbReference type="InterPro" id="IPR004837">
    <property type="entry name" value="NaCa_Exmemb"/>
</dbReference>
<dbReference type="RefSeq" id="WP_132289192.1">
    <property type="nucleotide sequence ID" value="NZ_SKBM01000010.1"/>
</dbReference>
<feature type="transmembrane region" description="Helical" evidence="5">
    <location>
        <begin position="266"/>
        <end position="285"/>
    </location>
</feature>
<evidence type="ECO:0000259" key="6">
    <source>
        <dbReference type="Pfam" id="PF01699"/>
    </source>
</evidence>
<dbReference type="Proteomes" id="UP000295023">
    <property type="component" value="Unassembled WGS sequence"/>
</dbReference>
<name>A0A4R4DJ00_9PROT</name>
<feature type="transmembrane region" description="Helical" evidence="5">
    <location>
        <begin position="206"/>
        <end position="226"/>
    </location>
</feature>
<dbReference type="Gene3D" id="1.20.1420.30">
    <property type="entry name" value="NCX, central ion-binding region"/>
    <property type="match status" value="1"/>
</dbReference>
<dbReference type="EMBL" id="SKBM01000010">
    <property type="protein sequence ID" value="TCZ61311.1"/>
    <property type="molecule type" value="Genomic_DNA"/>
</dbReference>
<reference evidence="7 8" key="1">
    <citation type="submission" date="2019-03" db="EMBL/GenBank/DDBJ databases">
        <title>Paracraurococcus aquatilis NE82 genome sequence.</title>
        <authorList>
            <person name="Zhao Y."/>
            <person name="Du Z."/>
        </authorList>
    </citation>
    <scope>NUCLEOTIDE SEQUENCE [LARGE SCALE GENOMIC DNA]</scope>
    <source>
        <strain evidence="7 8">NE82</strain>
    </source>
</reference>
<evidence type="ECO:0000256" key="1">
    <source>
        <dbReference type="ARBA" id="ARBA00004141"/>
    </source>
</evidence>
<proteinExistence type="predicted"/>